<accession>A0A0F2T488</accession>
<dbReference type="EMBL" id="JZKH01000149">
    <property type="protein sequence ID" value="KJS58029.1"/>
    <property type="molecule type" value="Genomic_DNA"/>
</dbReference>
<dbReference type="GO" id="GO:0006417">
    <property type="term" value="P:regulation of translation"/>
    <property type="evidence" value="ECO:0007669"/>
    <property type="project" value="TreeGrafter"/>
</dbReference>
<gene>
    <name evidence="12" type="ORF">VM95_35875</name>
</gene>
<dbReference type="GO" id="GO:0005886">
    <property type="term" value="C:plasma membrane"/>
    <property type="evidence" value="ECO:0007669"/>
    <property type="project" value="UniProtKB-SubCell"/>
</dbReference>
<evidence type="ECO:0000256" key="4">
    <source>
        <dbReference type="ARBA" id="ARBA00022692"/>
    </source>
</evidence>
<name>A0A0F2T488_STRR3</name>
<evidence type="ECO:0000259" key="11">
    <source>
        <dbReference type="Pfam" id="PF10099"/>
    </source>
</evidence>
<dbReference type="Pfam" id="PF10099">
    <property type="entry name" value="RskA_C"/>
    <property type="match status" value="1"/>
</dbReference>
<evidence type="ECO:0000256" key="6">
    <source>
        <dbReference type="ARBA" id="ARBA00023015"/>
    </source>
</evidence>
<sequence length="248" mass="25828">MTIAADLHTFTGAYALHALDAAQSEAFERHLLQCEACAVEVEEFRTTMARLGSAEAVVVPPEMKARTLAATSTIRQLAPLTSDSDRDGGSRSKSARRWPRFALAASIAATAALGGIAIEQHQAARQATIRADQLHSEQARLSALLTAPDTRTATGRTGAGVGTIVWSQSRGEVGFLAQGLPALASGKTYQLWFNDAGTMRPAGLLPSSSGSLVLTGQIHSAVGVGLTVEPAGGSQHPSGQPVLLLPLR</sequence>
<protein>
    <recommendedName>
        <fullName evidence="10">Regulator of SigK</fullName>
    </recommendedName>
    <alternativeName>
        <fullName evidence="9">Sigma-K anti-sigma factor RskA</fullName>
    </alternativeName>
</protein>
<keyword evidence="13" id="KW-1185">Reference proteome</keyword>
<reference evidence="12 13" key="1">
    <citation type="submission" date="2015-02" db="EMBL/GenBank/DDBJ databases">
        <authorList>
            <person name="Ju K.-S."/>
            <person name="Doroghazi J.R."/>
            <person name="Metcalf W."/>
        </authorList>
    </citation>
    <scope>NUCLEOTIDE SEQUENCE [LARGE SCALE GENOMIC DNA]</scope>
    <source>
        <strain evidence="12 13">ATCC 31215</strain>
    </source>
</reference>
<dbReference type="RefSeq" id="WP_045705131.1">
    <property type="nucleotide sequence ID" value="NZ_JZKH01000149.1"/>
</dbReference>
<dbReference type="OrthoDB" id="153510at2"/>
<evidence type="ECO:0000256" key="9">
    <source>
        <dbReference type="ARBA" id="ARBA00029829"/>
    </source>
</evidence>
<evidence type="ECO:0000256" key="5">
    <source>
        <dbReference type="ARBA" id="ARBA00022989"/>
    </source>
</evidence>
<dbReference type="InterPro" id="IPR018764">
    <property type="entry name" value="RskA_C"/>
</dbReference>
<comment type="caution">
    <text evidence="12">The sequence shown here is derived from an EMBL/GenBank/DDBJ whole genome shotgun (WGS) entry which is preliminary data.</text>
</comment>
<dbReference type="InterPro" id="IPR041916">
    <property type="entry name" value="Anti_sigma_zinc_sf"/>
</dbReference>
<keyword evidence="3" id="KW-1003">Cell membrane</keyword>
<evidence type="ECO:0000256" key="8">
    <source>
        <dbReference type="ARBA" id="ARBA00023163"/>
    </source>
</evidence>
<comment type="subcellular location">
    <subcellularLocation>
        <location evidence="2">Cell membrane</location>
    </subcellularLocation>
    <subcellularLocation>
        <location evidence="1">Membrane</location>
        <topology evidence="1">Single-pass membrane protein</topology>
    </subcellularLocation>
</comment>
<evidence type="ECO:0000256" key="1">
    <source>
        <dbReference type="ARBA" id="ARBA00004167"/>
    </source>
</evidence>
<keyword evidence="5" id="KW-1133">Transmembrane helix</keyword>
<dbReference type="GO" id="GO:0016989">
    <property type="term" value="F:sigma factor antagonist activity"/>
    <property type="evidence" value="ECO:0007669"/>
    <property type="project" value="TreeGrafter"/>
</dbReference>
<keyword evidence="8" id="KW-0804">Transcription</keyword>
<evidence type="ECO:0000256" key="10">
    <source>
        <dbReference type="ARBA" id="ARBA00030803"/>
    </source>
</evidence>
<dbReference type="Gene3D" id="1.10.10.1320">
    <property type="entry name" value="Anti-sigma factor, zinc-finger domain"/>
    <property type="match status" value="1"/>
</dbReference>
<proteinExistence type="predicted"/>
<evidence type="ECO:0000313" key="13">
    <source>
        <dbReference type="Proteomes" id="UP000033699"/>
    </source>
</evidence>
<dbReference type="Proteomes" id="UP000033699">
    <property type="component" value="Unassembled WGS sequence"/>
</dbReference>
<dbReference type="AlphaFoldDB" id="A0A0F2T488"/>
<evidence type="ECO:0000256" key="3">
    <source>
        <dbReference type="ARBA" id="ARBA00022475"/>
    </source>
</evidence>
<evidence type="ECO:0000313" key="12">
    <source>
        <dbReference type="EMBL" id="KJS58029.1"/>
    </source>
</evidence>
<dbReference type="PATRIC" id="fig|359131.3.peg.1785"/>
<feature type="domain" description="Anti-sigma K factor RskA C-terminal" evidence="11">
    <location>
        <begin position="104"/>
        <end position="240"/>
    </location>
</feature>
<keyword evidence="6" id="KW-0805">Transcription regulation</keyword>
<dbReference type="PANTHER" id="PTHR37461:SF1">
    <property type="entry name" value="ANTI-SIGMA-K FACTOR RSKA"/>
    <property type="match status" value="1"/>
</dbReference>
<evidence type="ECO:0000256" key="2">
    <source>
        <dbReference type="ARBA" id="ARBA00004236"/>
    </source>
</evidence>
<evidence type="ECO:0000256" key="7">
    <source>
        <dbReference type="ARBA" id="ARBA00023136"/>
    </source>
</evidence>
<organism evidence="12 13">
    <name type="scientific">Streptomyces rubellomurinus (strain ATCC 31215)</name>
    <dbReference type="NCBI Taxonomy" id="359131"/>
    <lineage>
        <taxon>Bacteria</taxon>
        <taxon>Bacillati</taxon>
        <taxon>Actinomycetota</taxon>
        <taxon>Actinomycetes</taxon>
        <taxon>Kitasatosporales</taxon>
        <taxon>Streptomycetaceae</taxon>
        <taxon>Streptomyces</taxon>
    </lineage>
</organism>
<dbReference type="InterPro" id="IPR051474">
    <property type="entry name" value="Anti-sigma-K/W_factor"/>
</dbReference>
<keyword evidence="7" id="KW-0472">Membrane</keyword>
<dbReference type="PANTHER" id="PTHR37461">
    <property type="entry name" value="ANTI-SIGMA-K FACTOR RSKA"/>
    <property type="match status" value="1"/>
</dbReference>
<keyword evidence="4" id="KW-0812">Transmembrane</keyword>